<reference evidence="1" key="1">
    <citation type="journal article" date="2014" name="Front. Microbiol.">
        <title>High frequency of phylogenetically diverse reductive dehalogenase-homologous genes in deep subseafloor sedimentary metagenomes.</title>
        <authorList>
            <person name="Kawai M."/>
            <person name="Futagami T."/>
            <person name="Toyoda A."/>
            <person name="Takaki Y."/>
            <person name="Nishi S."/>
            <person name="Hori S."/>
            <person name="Arai W."/>
            <person name="Tsubouchi T."/>
            <person name="Morono Y."/>
            <person name="Uchiyama I."/>
            <person name="Ito T."/>
            <person name="Fujiyama A."/>
            <person name="Inagaki F."/>
            <person name="Takami H."/>
        </authorList>
    </citation>
    <scope>NUCLEOTIDE SEQUENCE</scope>
    <source>
        <strain evidence="1">Expedition CK06-06</strain>
    </source>
</reference>
<sequence length="90" mass="9899">EVDGSDRNFFDNIHFNQCDGTAANLPKLLINATADRNVFNNMNFDGERSDHDIEIMGTENILSNVSLVNQGAITATNQSVLISGNYNHLT</sequence>
<dbReference type="AlphaFoldDB" id="X1UI45"/>
<accession>X1UI45</accession>
<feature type="non-terminal residue" evidence="1">
    <location>
        <position position="90"/>
    </location>
</feature>
<feature type="non-terminal residue" evidence="1">
    <location>
        <position position="1"/>
    </location>
</feature>
<proteinExistence type="predicted"/>
<evidence type="ECO:0000313" key="1">
    <source>
        <dbReference type="EMBL" id="GAJ17214.1"/>
    </source>
</evidence>
<dbReference type="EMBL" id="BARW01041644">
    <property type="protein sequence ID" value="GAJ17214.1"/>
    <property type="molecule type" value="Genomic_DNA"/>
</dbReference>
<organism evidence="1">
    <name type="scientific">marine sediment metagenome</name>
    <dbReference type="NCBI Taxonomy" id="412755"/>
    <lineage>
        <taxon>unclassified sequences</taxon>
        <taxon>metagenomes</taxon>
        <taxon>ecological metagenomes</taxon>
    </lineage>
</organism>
<gene>
    <name evidence="1" type="ORF">S12H4_62231</name>
</gene>
<protein>
    <submittedName>
        <fullName evidence="1">Uncharacterized protein</fullName>
    </submittedName>
</protein>
<comment type="caution">
    <text evidence="1">The sequence shown here is derived from an EMBL/GenBank/DDBJ whole genome shotgun (WGS) entry which is preliminary data.</text>
</comment>
<name>X1UI45_9ZZZZ</name>